<dbReference type="Gene3D" id="2.40.50.140">
    <property type="entry name" value="Nucleic acid-binding proteins"/>
    <property type="match status" value="1"/>
</dbReference>
<comment type="function">
    <text evidence="7">Catalyzes the attachment of L-aspartate to tRNA(Asp) in a two-step reaction: L-aspartate is first activated by ATP to form Asp-AMP and then transferred to the acceptor end of tRNA(Asp).</text>
</comment>
<organism evidence="9 10">
    <name type="scientific">Criibacterium bergeronii</name>
    <dbReference type="NCBI Taxonomy" id="1871336"/>
    <lineage>
        <taxon>Bacteria</taxon>
        <taxon>Bacillati</taxon>
        <taxon>Bacillota</taxon>
        <taxon>Clostridia</taxon>
        <taxon>Peptostreptococcales</taxon>
        <taxon>Filifactoraceae</taxon>
        <taxon>Criibacterium</taxon>
    </lineage>
</organism>
<dbReference type="GO" id="GO:0005737">
    <property type="term" value="C:cytoplasm"/>
    <property type="evidence" value="ECO:0007669"/>
    <property type="project" value="UniProtKB-SubCell"/>
</dbReference>
<feature type="domain" description="Aminoacyl-transfer RNA synthetases class-II family profile" evidence="8">
    <location>
        <begin position="146"/>
        <end position="569"/>
    </location>
</feature>
<keyword evidence="7" id="KW-0963">Cytoplasm</keyword>
<comment type="caution">
    <text evidence="7">Lacks conserved residue(s) required for the propagation of feature annotation.</text>
</comment>
<comment type="caution">
    <text evidence="9">The sequence shown here is derived from an EMBL/GenBank/DDBJ whole genome shotgun (WGS) entry which is preliminary data.</text>
</comment>
<dbReference type="InterPro" id="IPR047089">
    <property type="entry name" value="Asp-tRNA-ligase_1_N"/>
</dbReference>
<evidence type="ECO:0000256" key="1">
    <source>
        <dbReference type="ARBA" id="ARBA00006303"/>
    </source>
</evidence>
<dbReference type="GO" id="GO:0140096">
    <property type="term" value="F:catalytic activity, acting on a protein"/>
    <property type="evidence" value="ECO:0007669"/>
    <property type="project" value="UniProtKB-ARBA"/>
</dbReference>
<evidence type="ECO:0000256" key="7">
    <source>
        <dbReference type="HAMAP-Rule" id="MF_00044"/>
    </source>
</evidence>
<evidence type="ECO:0000313" key="10">
    <source>
        <dbReference type="Proteomes" id="UP000093352"/>
    </source>
</evidence>
<reference evidence="9 10" key="1">
    <citation type="journal article" date="2016" name="Genome Announc.">
        <title>Draft Genome Sequence of Criibacterium bergeronii gen. nov., sp. nov., Strain CCRI-22567T, Isolated from a Vaginal Sample from a Woman with Bacterial Vaginosis.</title>
        <authorList>
            <person name="Maheux A.F."/>
            <person name="Berube E."/>
            <person name="Boudreau D.K."/>
            <person name="Raymond F."/>
            <person name="Corbeil J."/>
            <person name="Roy P.H."/>
            <person name="Boissinot M."/>
            <person name="Omar R.F."/>
        </authorList>
    </citation>
    <scope>NUCLEOTIDE SEQUENCE [LARGE SCALE GENOMIC DNA]</scope>
    <source>
        <strain evidence="9 10">CCRI-22567</strain>
    </source>
</reference>
<dbReference type="InterPro" id="IPR004524">
    <property type="entry name" value="Asp-tRNA-ligase_1"/>
</dbReference>
<feature type="binding site" evidence="7">
    <location>
        <position position="495"/>
    </location>
    <ligand>
        <name>L-aspartate</name>
        <dbReference type="ChEBI" id="CHEBI:29991"/>
    </ligand>
</feature>
<dbReference type="SUPFAM" id="SSF55261">
    <property type="entry name" value="GAD domain-like"/>
    <property type="match status" value="1"/>
</dbReference>
<name>A0A371IJ20_9FIRM</name>
<evidence type="ECO:0000313" key="9">
    <source>
        <dbReference type="EMBL" id="RDY20475.1"/>
    </source>
</evidence>
<dbReference type="RefSeq" id="WP_068913975.1">
    <property type="nucleotide sequence ID" value="NZ_MBEW02000035.1"/>
</dbReference>
<keyword evidence="6 7" id="KW-0030">Aminoacyl-tRNA synthetase</keyword>
<dbReference type="EMBL" id="MBEW02000035">
    <property type="protein sequence ID" value="RDY20475.1"/>
    <property type="molecule type" value="Genomic_DNA"/>
</dbReference>
<keyword evidence="2 7" id="KW-0436">Ligase</keyword>
<dbReference type="InterPro" id="IPR004364">
    <property type="entry name" value="Aa-tRNA-synt_II"/>
</dbReference>
<dbReference type="InterPro" id="IPR006195">
    <property type="entry name" value="aa-tRNA-synth_II"/>
</dbReference>
<dbReference type="InterPro" id="IPR012340">
    <property type="entry name" value="NA-bd_OB-fold"/>
</dbReference>
<dbReference type="Proteomes" id="UP000093352">
    <property type="component" value="Unassembled WGS sequence"/>
</dbReference>
<dbReference type="PANTHER" id="PTHR22594">
    <property type="entry name" value="ASPARTYL/LYSYL-TRNA SYNTHETASE"/>
    <property type="match status" value="1"/>
</dbReference>
<keyword evidence="10" id="KW-1185">Reference proteome</keyword>
<keyword evidence="5 7" id="KW-0648">Protein biosynthesis</keyword>
<feature type="binding site" evidence="7">
    <location>
        <position position="225"/>
    </location>
    <ligand>
        <name>L-aspartate</name>
        <dbReference type="ChEBI" id="CHEBI:29991"/>
    </ligand>
</feature>
<dbReference type="InterPro" id="IPR004115">
    <property type="entry name" value="GAD-like_sf"/>
</dbReference>
<protein>
    <recommendedName>
        <fullName evidence="7">Aspartate--tRNA ligase</fullName>
        <ecNumber evidence="7">6.1.1.12</ecNumber>
    </recommendedName>
    <alternativeName>
        <fullName evidence="7">Aspartyl-tRNA synthetase</fullName>
        <shortName evidence="7">AspRS</shortName>
    </alternativeName>
</protein>
<dbReference type="EC" id="6.1.1.12" evidence="7"/>
<dbReference type="GO" id="GO:0005524">
    <property type="term" value="F:ATP binding"/>
    <property type="evidence" value="ECO:0007669"/>
    <property type="project" value="UniProtKB-UniRule"/>
</dbReference>
<evidence type="ECO:0000256" key="4">
    <source>
        <dbReference type="ARBA" id="ARBA00022840"/>
    </source>
</evidence>
<dbReference type="PRINTS" id="PR01042">
    <property type="entry name" value="TRNASYNTHASP"/>
</dbReference>
<comment type="similarity">
    <text evidence="1 7">Belongs to the class-II aminoacyl-tRNA synthetase family. Type 1 subfamily.</text>
</comment>
<dbReference type="HAMAP" id="MF_00044">
    <property type="entry name" value="Asp_tRNA_synth_type1"/>
    <property type="match status" value="1"/>
</dbReference>
<dbReference type="InterPro" id="IPR004365">
    <property type="entry name" value="NA-bd_OB_tRNA"/>
</dbReference>
<evidence type="ECO:0000256" key="5">
    <source>
        <dbReference type="ARBA" id="ARBA00022917"/>
    </source>
</evidence>
<feature type="binding site" evidence="7">
    <location>
        <position position="234"/>
    </location>
    <ligand>
        <name>ATP</name>
        <dbReference type="ChEBI" id="CHEBI:30616"/>
    </ligand>
</feature>
<dbReference type="GO" id="GO:0006422">
    <property type="term" value="P:aspartyl-tRNA aminoacylation"/>
    <property type="evidence" value="ECO:0007669"/>
    <property type="project" value="UniProtKB-UniRule"/>
</dbReference>
<dbReference type="CDD" id="cd04317">
    <property type="entry name" value="EcAspRS_like_N"/>
    <property type="match status" value="1"/>
</dbReference>
<dbReference type="PANTHER" id="PTHR22594:SF5">
    <property type="entry name" value="ASPARTATE--TRNA LIGASE, MITOCHONDRIAL"/>
    <property type="match status" value="1"/>
</dbReference>
<dbReference type="InterPro" id="IPR029351">
    <property type="entry name" value="GAD_dom"/>
</dbReference>
<sequence>MDKLNGLKRTIYCAELRPADIGKEVVVMGWIQRSRDLGSLIFADVRDRSGICQIVFDENTKKEVYEKAQTLGSEYVVAVKGKVRQRSSINKDIPTGEIEITADDLLILNTAQTPPIYVKDDDNADETLRLKYRYLDLRKPHMQRNFLFRHKVAQIVRNFLSENGFIEIETPMLTKPTPEGARDYLVPSRVNNGKFYALPQSPQLFKQMLMVSGFDRYFQIARCFRDEDLRADRQPEFTQIDCEMSFVEPEDVMGIMEQMVQKIFKETLNVDIQLPLQRMTWQEAMTKYGSDKPDTRFDMQIQIVCDLTKDCGFSVFETAATDPKTSVRCLVAKGAEDKYSRKQIAKLEDLAKTYGAKGLAYIKLTQEGINSPIAKFIPEDKMQKLLEGVGAETGDLVLFVADKHKVAADALGHIRLQLGEDLGLIDKNKFNLLYVTEFPQFEYSEEEQRFMAMHHPFTMPMEEDLDKLDNDLENVRAKAYDMVLNGVELGGGSIRIHDAKIQEKMFECLGFTKESAQEKFGFLLEAFKYGTPPHGGIAFGMDRLIMLLLKENSIRDVIAFPKNQNAICPLTEAPSVSDSSALKELGIIIADTKNKNE</sequence>
<feature type="binding site" evidence="7">
    <location>
        <position position="488"/>
    </location>
    <ligand>
        <name>ATP</name>
        <dbReference type="ChEBI" id="CHEBI:30616"/>
    </ligand>
</feature>
<feature type="binding site" evidence="7">
    <location>
        <begin position="225"/>
        <end position="227"/>
    </location>
    <ligand>
        <name>ATP</name>
        <dbReference type="ChEBI" id="CHEBI:30616"/>
    </ligand>
</feature>
<dbReference type="Pfam" id="PF02938">
    <property type="entry name" value="GAD"/>
    <property type="match status" value="1"/>
</dbReference>
<dbReference type="PROSITE" id="PS50862">
    <property type="entry name" value="AA_TRNA_LIGASE_II"/>
    <property type="match status" value="1"/>
</dbReference>
<dbReference type="CDD" id="cd00777">
    <property type="entry name" value="AspRS_core"/>
    <property type="match status" value="1"/>
</dbReference>
<dbReference type="SUPFAM" id="SSF50249">
    <property type="entry name" value="Nucleic acid-binding proteins"/>
    <property type="match status" value="1"/>
</dbReference>
<dbReference type="InterPro" id="IPR045864">
    <property type="entry name" value="aa-tRNA-synth_II/BPL/LPL"/>
</dbReference>
<feature type="binding site" evidence="7">
    <location>
        <begin position="540"/>
        <end position="543"/>
    </location>
    <ligand>
        <name>ATP</name>
        <dbReference type="ChEBI" id="CHEBI:30616"/>
    </ligand>
</feature>
<keyword evidence="4 7" id="KW-0067">ATP-binding</keyword>
<dbReference type="NCBIfam" id="TIGR00459">
    <property type="entry name" value="aspS_bact"/>
    <property type="match status" value="1"/>
</dbReference>
<dbReference type="STRING" id="1871336.BBG48_05045"/>
<keyword evidence="3 7" id="KW-0547">Nucleotide-binding</keyword>
<evidence type="ECO:0000256" key="2">
    <source>
        <dbReference type="ARBA" id="ARBA00022598"/>
    </source>
</evidence>
<accession>A0A371IJ20</accession>
<dbReference type="SUPFAM" id="SSF55681">
    <property type="entry name" value="Class II aaRS and biotin synthetases"/>
    <property type="match status" value="1"/>
</dbReference>
<dbReference type="NCBIfam" id="NF001750">
    <property type="entry name" value="PRK00476.1"/>
    <property type="match status" value="1"/>
</dbReference>
<feature type="binding site" evidence="7">
    <location>
        <position position="454"/>
    </location>
    <ligand>
        <name>L-aspartate</name>
        <dbReference type="ChEBI" id="CHEBI:29991"/>
    </ligand>
</feature>
<dbReference type="Pfam" id="PF01336">
    <property type="entry name" value="tRNA_anti-codon"/>
    <property type="match status" value="1"/>
</dbReference>
<comment type="subunit">
    <text evidence="7">Homodimer.</text>
</comment>
<evidence type="ECO:0000256" key="6">
    <source>
        <dbReference type="ARBA" id="ARBA00023146"/>
    </source>
</evidence>
<dbReference type="GO" id="GO:0003676">
    <property type="term" value="F:nucleic acid binding"/>
    <property type="evidence" value="ECO:0007669"/>
    <property type="project" value="InterPro"/>
</dbReference>
<evidence type="ECO:0000256" key="3">
    <source>
        <dbReference type="ARBA" id="ARBA00022741"/>
    </source>
</evidence>
<dbReference type="GO" id="GO:0004815">
    <property type="term" value="F:aspartate-tRNA ligase activity"/>
    <property type="evidence" value="ECO:0007669"/>
    <property type="project" value="UniProtKB-UniRule"/>
</dbReference>
<proteinExistence type="inferred from homology"/>
<dbReference type="Pfam" id="PF00152">
    <property type="entry name" value="tRNA-synt_2"/>
    <property type="match status" value="1"/>
</dbReference>
<comment type="catalytic activity">
    <reaction evidence="7">
        <text>tRNA(Asp) + L-aspartate + ATP = L-aspartyl-tRNA(Asp) + AMP + diphosphate</text>
        <dbReference type="Rhea" id="RHEA:19649"/>
        <dbReference type="Rhea" id="RHEA-COMP:9660"/>
        <dbReference type="Rhea" id="RHEA-COMP:9678"/>
        <dbReference type="ChEBI" id="CHEBI:29991"/>
        <dbReference type="ChEBI" id="CHEBI:30616"/>
        <dbReference type="ChEBI" id="CHEBI:33019"/>
        <dbReference type="ChEBI" id="CHEBI:78442"/>
        <dbReference type="ChEBI" id="CHEBI:78516"/>
        <dbReference type="ChEBI" id="CHEBI:456215"/>
        <dbReference type="EC" id="6.1.1.12"/>
    </reaction>
</comment>
<feature type="binding site" evidence="7">
    <location>
        <position position="179"/>
    </location>
    <ligand>
        <name>L-aspartate</name>
        <dbReference type="ChEBI" id="CHEBI:29991"/>
    </ligand>
</feature>
<dbReference type="Gene3D" id="3.30.930.10">
    <property type="entry name" value="Bira Bifunctional Protein, Domain 2"/>
    <property type="match status" value="1"/>
</dbReference>
<dbReference type="Gene3D" id="3.30.1360.30">
    <property type="entry name" value="GAD-like domain"/>
    <property type="match status" value="1"/>
</dbReference>
<evidence type="ECO:0000259" key="8">
    <source>
        <dbReference type="PROSITE" id="PS50862"/>
    </source>
</evidence>
<dbReference type="InterPro" id="IPR002312">
    <property type="entry name" value="Asp/Asn-tRNA-synth_IIb"/>
</dbReference>
<comment type="subcellular location">
    <subcellularLocation>
        <location evidence="7">Cytoplasm</location>
    </subcellularLocation>
</comment>
<feature type="region of interest" description="Aspartate" evidence="7">
    <location>
        <begin position="203"/>
        <end position="206"/>
    </location>
</feature>
<dbReference type="GO" id="GO:0016740">
    <property type="term" value="F:transferase activity"/>
    <property type="evidence" value="ECO:0007669"/>
    <property type="project" value="UniProtKB-ARBA"/>
</dbReference>
<gene>
    <name evidence="7" type="primary">aspS</name>
    <name evidence="9" type="ORF">BBG48_009860</name>
</gene>
<dbReference type="InterPro" id="IPR047090">
    <property type="entry name" value="AspRS_core"/>
</dbReference>
<dbReference type="AlphaFoldDB" id="A0A371IJ20"/>